<feature type="transmembrane region" description="Helical" evidence="8">
    <location>
        <begin position="206"/>
        <end position="223"/>
    </location>
</feature>
<reference evidence="10" key="3">
    <citation type="submission" date="2025-09" db="UniProtKB">
        <authorList>
            <consortium name="Ensembl"/>
        </authorList>
    </citation>
    <scope>IDENTIFICATION</scope>
</reference>
<feature type="transmembrane region" description="Helical" evidence="8">
    <location>
        <begin position="87"/>
        <end position="107"/>
    </location>
</feature>
<evidence type="ECO:0000259" key="9">
    <source>
        <dbReference type="PROSITE" id="PS50850"/>
    </source>
</evidence>
<dbReference type="SUPFAM" id="SSF103473">
    <property type="entry name" value="MFS general substrate transporter"/>
    <property type="match status" value="1"/>
</dbReference>
<comment type="similarity">
    <text evidence="6">Belongs to the major facilitator superfamily. Spinster (TC 2.A.1.49) family.</text>
</comment>
<gene>
    <name evidence="10" type="primary">SPNS3</name>
</gene>
<evidence type="ECO:0000256" key="8">
    <source>
        <dbReference type="SAM" id="Phobius"/>
    </source>
</evidence>
<dbReference type="STRING" id="8840.ENSAPLP00000024644"/>
<evidence type="ECO:0000256" key="2">
    <source>
        <dbReference type="ARBA" id="ARBA00022448"/>
    </source>
</evidence>
<proteinExistence type="inferred from homology"/>
<feature type="transmembrane region" description="Helical" evidence="8">
    <location>
        <begin position="335"/>
        <end position="356"/>
    </location>
</feature>
<feature type="region of interest" description="Disordered" evidence="7">
    <location>
        <begin position="1"/>
        <end position="33"/>
    </location>
</feature>
<dbReference type="GeneTree" id="ENSGT00390000005976"/>
<dbReference type="GO" id="GO:0016020">
    <property type="term" value="C:membrane"/>
    <property type="evidence" value="ECO:0007669"/>
    <property type="project" value="UniProtKB-SubCell"/>
</dbReference>
<sequence length="526" mass="57957">MQNPSAHESTGLQSQPPPEEQNYGATEAHERQGPFVSVSRNRPAKRGYLTVGVLCYANLINFMDWFIVPGESLFPLSKEKENSRQFYLFLTFILCYMVAAPFFGYLGDRYNRKIILGAGIFFWSAVTLGTSFISESYHWMFFLSRGLVGIGTASYSTVAPTIIADQFDEGKRTTMLSVFYICIPVGSGLGYVLASSMANVTGDWHWAFRVSYSLSLMGVLLSLEILDSAHRHILTSHSFKFSHFFLLTFSCSFVWSTLGLTAMAFVTGALGMWVPMFLYRAQVVQGTVSPCAEKSCNSSNSLIFGGITIGTGILGVVAGAEAARRLRKINNRGDPLICATSMFVSALCLFIALMMAQRSITSTFIFIALGELFLSANWAVVTDILLYVVTPRRQSTAIALQILVSHLLGDAGSPYLVGAVSEFSWSFRSLQYSFIICVFVGVIGGGFFLLTSFYVEDDRKEAEKYSYRKGQITIPPYGRKSCVLTFLDAFDCESKIAAELAYGSPPSICKTGMSILWSWGAPEGRV</sequence>
<feature type="transmembrane region" description="Helical" evidence="8">
    <location>
        <begin position="244"/>
        <end position="274"/>
    </location>
</feature>
<reference evidence="10" key="2">
    <citation type="submission" date="2025-08" db="UniProtKB">
        <authorList>
            <consortium name="Ensembl"/>
        </authorList>
    </citation>
    <scope>IDENTIFICATION</scope>
</reference>
<evidence type="ECO:0000256" key="4">
    <source>
        <dbReference type="ARBA" id="ARBA00022989"/>
    </source>
</evidence>
<name>A0A493TFM4_ANAPP</name>
<feature type="compositionally biased region" description="Polar residues" evidence="7">
    <location>
        <begin position="1"/>
        <end position="14"/>
    </location>
</feature>
<dbReference type="InterPro" id="IPR020846">
    <property type="entry name" value="MFS_dom"/>
</dbReference>
<evidence type="ECO:0000256" key="1">
    <source>
        <dbReference type="ARBA" id="ARBA00004141"/>
    </source>
</evidence>
<feature type="transmembrane region" description="Helical" evidence="8">
    <location>
        <begin position="114"/>
        <end position="133"/>
    </location>
</feature>
<protein>
    <submittedName>
        <fullName evidence="10">SPNS lysolipid transporter 3, sphingosine-1-phosphate (putative)</fullName>
    </submittedName>
</protein>
<reference evidence="10 11" key="1">
    <citation type="submission" date="2017-10" db="EMBL/GenBank/DDBJ databases">
        <title>A new Pekin duck reference genome.</title>
        <authorList>
            <person name="Hou Z.-C."/>
            <person name="Zhou Z.-K."/>
            <person name="Zhu F."/>
            <person name="Hou S.-S."/>
        </authorList>
    </citation>
    <scope>NUCLEOTIDE SEQUENCE [LARGE SCALE GENOMIC DNA]</scope>
</reference>
<dbReference type="PANTHER" id="PTHR23505">
    <property type="entry name" value="SPINSTER"/>
    <property type="match status" value="1"/>
</dbReference>
<feature type="transmembrane region" description="Helical" evidence="8">
    <location>
        <begin position="362"/>
        <end position="386"/>
    </location>
</feature>
<dbReference type="InterPro" id="IPR011701">
    <property type="entry name" value="MFS"/>
</dbReference>
<accession>A0A493TFM4</accession>
<evidence type="ECO:0000256" key="7">
    <source>
        <dbReference type="SAM" id="MobiDB-lite"/>
    </source>
</evidence>
<feature type="transmembrane region" description="Helical" evidence="8">
    <location>
        <begin position="432"/>
        <end position="455"/>
    </location>
</feature>
<keyword evidence="5 8" id="KW-0472">Membrane</keyword>
<dbReference type="PROSITE" id="PS50850">
    <property type="entry name" value="MFS"/>
    <property type="match status" value="1"/>
</dbReference>
<feature type="transmembrane region" description="Helical" evidence="8">
    <location>
        <begin position="398"/>
        <end position="420"/>
    </location>
</feature>
<feature type="transmembrane region" description="Helical" evidence="8">
    <location>
        <begin position="175"/>
        <end position="194"/>
    </location>
</feature>
<dbReference type="Pfam" id="PF07690">
    <property type="entry name" value="MFS_1"/>
    <property type="match status" value="1"/>
</dbReference>
<keyword evidence="4 8" id="KW-1133">Transmembrane helix</keyword>
<dbReference type="CDD" id="cd17328">
    <property type="entry name" value="MFS_spinster_like"/>
    <property type="match status" value="1"/>
</dbReference>
<organism evidence="10 11">
    <name type="scientific">Anas platyrhynchos platyrhynchos</name>
    <name type="common">Northern mallard</name>
    <dbReference type="NCBI Taxonomy" id="8840"/>
    <lineage>
        <taxon>Eukaryota</taxon>
        <taxon>Metazoa</taxon>
        <taxon>Chordata</taxon>
        <taxon>Craniata</taxon>
        <taxon>Vertebrata</taxon>
        <taxon>Euteleostomi</taxon>
        <taxon>Archelosauria</taxon>
        <taxon>Archosauria</taxon>
        <taxon>Dinosauria</taxon>
        <taxon>Saurischia</taxon>
        <taxon>Theropoda</taxon>
        <taxon>Coelurosauria</taxon>
        <taxon>Aves</taxon>
        <taxon>Neognathae</taxon>
        <taxon>Galloanserae</taxon>
        <taxon>Anseriformes</taxon>
        <taxon>Anatidae</taxon>
        <taxon>Anatinae</taxon>
        <taxon>Anas</taxon>
    </lineage>
</organism>
<feature type="transmembrane region" description="Helical" evidence="8">
    <location>
        <begin position="139"/>
        <end position="163"/>
    </location>
</feature>
<dbReference type="Gene3D" id="1.20.1250.20">
    <property type="entry name" value="MFS general substrate transporter like domains"/>
    <property type="match status" value="2"/>
</dbReference>
<keyword evidence="2" id="KW-0813">Transport</keyword>
<feature type="domain" description="Major facilitator superfamily (MFS) profile" evidence="9">
    <location>
        <begin position="50"/>
        <end position="456"/>
    </location>
</feature>
<dbReference type="Ensembl" id="ENSAPLT00000018988.1">
    <property type="protein sequence ID" value="ENSAPLP00000024644.1"/>
    <property type="gene ID" value="ENSAPLG00000008205.2"/>
</dbReference>
<evidence type="ECO:0000256" key="5">
    <source>
        <dbReference type="ARBA" id="ARBA00023136"/>
    </source>
</evidence>
<dbReference type="Proteomes" id="UP000016666">
    <property type="component" value="Chromosome 20"/>
</dbReference>
<evidence type="ECO:0000313" key="11">
    <source>
        <dbReference type="Proteomes" id="UP000016666"/>
    </source>
</evidence>
<comment type="subcellular location">
    <subcellularLocation>
        <location evidence="1">Membrane</location>
        <topology evidence="1">Multi-pass membrane protein</topology>
    </subcellularLocation>
</comment>
<dbReference type="GO" id="GO:0022857">
    <property type="term" value="F:transmembrane transporter activity"/>
    <property type="evidence" value="ECO:0007669"/>
    <property type="project" value="InterPro"/>
</dbReference>
<feature type="transmembrane region" description="Helical" evidence="8">
    <location>
        <begin position="47"/>
        <end position="67"/>
    </location>
</feature>
<dbReference type="PANTHER" id="PTHR23505:SF3">
    <property type="entry name" value="PROTEIN SPINSTER HOMOLOG 3"/>
    <property type="match status" value="1"/>
</dbReference>
<keyword evidence="11" id="KW-1185">Reference proteome</keyword>
<feature type="transmembrane region" description="Helical" evidence="8">
    <location>
        <begin position="302"/>
        <end position="323"/>
    </location>
</feature>
<evidence type="ECO:0000313" key="10">
    <source>
        <dbReference type="Ensembl" id="ENSAPLP00000024644.1"/>
    </source>
</evidence>
<dbReference type="InterPro" id="IPR036259">
    <property type="entry name" value="MFS_trans_sf"/>
</dbReference>
<evidence type="ECO:0000256" key="6">
    <source>
        <dbReference type="ARBA" id="ARBA00024338"/>
    </source>
</evidence>
<dbReference type="AlphaFoldDB" id="A0A493TFM4"/>
<dbReference type="InterPro" id="IPR044770">
    <property type="entry name" value="MFS_spinster-like"/>
</dbReference>
<keyword evidence="3 8" id="KW-0812">Transmembrane</keyword>
<evidence type="ECO:0000256" key="3">
    <source>
        <dbReference type="ARBA" id="ARBA00022692"/>
    </source>
</evidence>